<name>A0A378XGS1_9BURK</name>
<dbReference type="Gene3D" id="3.40.50.300">
    <property type="entry name" value="P-loop containing nucleotide triphosphate hydrolases"/>
    <property type="match status" value="1"/>
</dbReference>
<dbReference type="PANTHER" id="PTHR42781">
    <property type="entry name" value="SPERMIDINE/PUTRESCINE IMPORT ATP-BINDING PROTEIN POTA"/>
    <property type="match status" value="1"/>
</dbReference>
<dbReference type="EMBL" id="UGSB01000001">
    <property type="protein sequence ID" value="SUA56139.1"/>
    <property type="molecule type" value="Genomic_DNA"/>
</dbReference>
<evidence type="ECO:0000313" key="7">
    <source>
        <dbReference type="EMBL" id="SUA56139.1"/>
    </source>
</evidence>
<dbReference type="STRING" id="1122619.GCA_000373745_00366"/>
<dbReference type="PROSITE" id="PS50893">
    <property type="entry name" value="ABC_TRANSPORTER_2"/>
    <property type="match status" value="1"/>
</dbReference>
<dbReference type="Pfam" id="PF00005">
    <property type="entry name" value="ABC_tran"/>
    <property type="match status" value="1"/>
</dbReference>
<evidence type="ECO:0000256" key="3">
    <source>
        <dbReference type="ARBA" id="ARBA00022741"/>
    </source>
</evidence>
<evidence type="ECO:0000256" key="1">
    <source>
        <dbReference type="ARBA" id="ARBA00022448"/>
    </source>
</evidence>
<dbReference type="GO" id="GO:0005524">
    <property type="term" value="F:ATP binding"/>
    <property type="evidence" value="ECO:0007669"/>
    <property type="project" value="UniProtKB-KW"/>
</dbReference>
<feature type="domain" description="ABC transporter" evidence="5">
    <location>
        <begin position="4"/>
        <end position="222"/>
    </location>
</feature>
<evidence type="ECO:0000259" key="5">
    <source>
        <dbReference type="PROSITE" id="PS50893"/>
    </source>
</evidence>
<dbReference type="EMBL" id="CP065725">
    <property type="protein sequence ID" value="QPT39430.1"/>
    <property type="molecule type" value="Genomic_DNA"/>
</dbReference>
<evidence type="ECO:0000313" key="8">
    <source>
        <dbReference type="Proteomes" id="UP000254603"/>
    </source>
</evidence>
<evidence type="ECO:0000256" key="2">
    <source>
        <dbReference type="ARBA" id="ARBA00022475"/>
    </source>
</evidence>
<sequence length="234" mass="27308">MASLHLQNIEKSLMGETIVENFNLDLAAGEVICLYGPSGCGKTTILRLIAGLIRPDRGQINSDFQRLRYLFQEHRLLPWRSLWDNILLTHPQPNTAKTQEQARLLLTKLHLHPEDYDKYPDELSGGMRQRAALVRALLCQPDLLLLDEPFSALDYELKLQLYDWLQSYITNGMSVVMVTHDRFEALQLADKIYILPRKPARNHRLIELDRPRGQRDQELIRHYLAQPFWQAYHD</sequence>
<dbReference type="RefSeq" id="WP_018573546.1">
    <property type="nucleotide sequence ID" value="NZ_CP065725.1"/>
</dbReference>
<evidence type="ECO:0000313" key="6">
    <source>
        <dbReference type="EMBL" id="QPT39430.1"/>
    </source>
</evidence>
<keyword evidence="7" id="KW-0378">Hydrolase</keyword>
<proteinExistence type="predicted"/>
<dbReference type="InterPro" id="IPR017871">
    <property type="entry name" value="ABC_transporter-like_CS"/>
</dbReference>
<keyword evidence="2" id="KW-1003">Cell membrane</keyword>
<dbReference type="SUPFAM" id="SSF52540">
    <property type="entry name" value="P-loop containing nucleoside triphosphate hydrolases"/>
    <property type="match status" value="1"/>
</dbReference>
<dbReference type="AlphaFoldDB" id="A0A378XGS1"/>
<dbReference type="GO" id="GO:0016887">
    <property type="term" value="F:ATP hydrolysis activity"/>
    <property type="evidence" value="ECO:0007669"/>
    <property type="project" value="InterPro"/>
</dbReference>
<dbReference type="InterPro" id="IPR003439">
    <property type="entry name" value="ABC_transporter-like_ATP-bd"/>
</dbReference>
<organism evidence="7 8">
    <name type="scientific">Oligella ureolytica</name>
    <dbReference type="NCBI Taxonomy" id="90244"/>
    <lineage>
        <taxon>Bacteria</taxon>
        <taxon>Pseudomonadati</taxon>
        <taxon>Pseudomonadota</taxon>
        <taxon>Betaproteobacteria</taxon>
        <taxon>Burkholderiales</taxon>
        <taxon>Alcaligenaceae</taxon>
        <taxon>Oligella</taxon>
    </lineage>
</organism>
<keyword evidence="9" id="KW-1185">Reference proteome</keyword>
<keyword evidence="4 7" id="KW-0067">ATP-binding</keyword>
<dbReference type="InterPro" id="IPR050093">
    <property type="entry name" value="ABC_SmlMolc_Importer"/>
</dbReference>
<reference evidence="6 9" key="2">
    <citation type="submission" date="2020-12" db="EMBL/GenBank/DDBJ databases">
        <title>FDA dAtabase for Regulatory Grade micrObial Sequences (FDA-ARGOS): Supporting development and validation of Infectious Disease Dx tests.</title>
        <authorList>
            <person name="Sproer C."/>
            <person name="Gronow S."/>
            <person name="Severitt S."/>
            <person name="Schroder I."/>
            <person name="Tallon L."/>
            <person name="Sadzewicz L."/>
            <person name="Zhao X."/>
            <person name="Boylan J."/>
            <person name="Ott S."/>
            <person name="Bowen H."/>
            <person name="Vavikolanu K."/>
            <person name="Mehta A."/>
            <person name="Aluvathingal J."/>
            <person name="Nadendla S."/>
            <person name="Lowell S."/>
            <person name="Myers T."/>
            <person name="Yan Y."/>
            <person name="Sichtig H."/>
        </authorList>
    </citation>
    <scope>NUCLEOTIDE SEQUENCE [LARGE SCALE GENOMIC DNA]</scope>
    <source>
        <strain evidence="6 9">FDAARGOS_872</strain>
    </source>
</reference>
<dbReference type="EC" id="3.6.3.30" evidence="7"/>
<protein>
    <submittedName>
        <fullName evidence="6">ABC transporter ATP-binding protein</fullName>
    </submittedName>
    <submittedName>
        <fullName evidence="7">Fe(3+) ions import ATP-binding protein FbpC</fullName>
        <ecNumber evidence="7">3.6.3.30</ecNumber>
    </submittedName>
</protein>
<dbReference type="Proteomes" id="UP000254603">
    <property type="component" value="Unassembled WGS sequence"/>
</dbReference>
<dbReference type="InterPro" id="IPR003593">
    <property type="entry name" value="AAA+_ATPase"/>
</dbReference>
<evidence type="ECO:0000313" key="9">
    <source>
        <dbReference type="Proteomes" id="UP000594903"/>
    </source>
</evidence>
<reference evidence="7 8" key="1">
    <citation type="submission" date="2018-06" db="EMBL/GenBank/DDBJ databases">
        <authorList>
            <consortium name="Pathogen Informatics"/>
            <person name="Doyle S."/>
        </authorList>
    </citation>
    <scope>NUCLEOTIDE SEQUENCE [LARGE SCALE GENOMIC DNA]</scope>
    <source>
        <strain evidence="7 8">NCTC11997</strain>
    </source>
</reference>
<keyword evidence="3" id="KW-0547">Nucleotide-binding</keyword>
<keyword evidence="1" id="KW-0813">Transport</keyword>
<keyword evidence="2" id="KW-0472">Membrane</keyword>
<dbReference type="PANTHER" id="PTHR42781:SF8">
    <property type="entry name" value="BICARBONATE TRANSPORT ATP-BINDING PROTEIN CMPC"/>
    <property type="match status" value="1"/>
</dbReference>
<evidence type="ECO:0000256" key="4">
    <source>
        <dbReference type="ARBA" id="ARBA00022840"/>
    </source>
</evidence>
<dbReference type="Proteomes" id="UP000594903">
    <property type="component" value="Chromosome"/>
</dbReference>
<dbReference type="InterPro" id="IPR027417">
    <property type="entry name" value="P-loop_NTPase"/>
</dbReference>
<dbReference type="SMART" id="SM00382">
    <property type="entry name" value="AAA"/>
    <property type="match status" value="1"/>
</dbReference>
<dbReference type="PROSITE" id="PS00211">
    <property type="entry name" value="ABC_TRANSPORTER_1"/>
    <property type="match status" value="1"/>
</dbReference>
<gene>
    <name evidence="7" type="primary">fbpC</name>
    <name evidence="6" type="ORF">I6G29_09690</name>
    <name evidence="7" type="ORF">NCTC11997_02005</name>
</gene>
<accession>A0A378XGS1</accession>